<feature type="region of interest" description="Disordered" evidence="5">
    <location>
        <begin position="89"/>
        <end position="131"/>
    </location>
</feature>
<dbReference type="InterPro" id="IPR019786">
    <property type="entry name" value="Zinc_finger_PHD-type_CS"/>
</dbReference>
<proteinExistence type="predicted"/>
<dbReference type="Pfam" id="PF00856">
    <property type="entry name" value="SET"/>
    <property type="match status" value="1"/>
</dbReference>
<evidence type="ECO:0000256" key="5">
    <source>
        <dbReference type="SAM" id="MobiDB-lite"/>
    </source>
</evidence>
<evidence type="ECO:0000313" key="7">
    <source>
        <dbReference type="EMBL" id="ORZ11089.1"/>
    </source>
</evidence>
<dbReference type="SMART" id="SM00317">
    <property type="entry name" value="SET"/>
    <property type="match status" value="1"/>
</dbReference>
<feature type="compositionally biased region" description="Polar residues" evidence="5">
    <location>
        <begin position="101"/>
        <end position="122"/>
    </location>
</feature>
<evidence type="ECO:0000259" key="6">
    <source>
        <dbReference type="PROSITE" id="PS50280"/>
    </source>
</evidence>
<sequence length="425" mass="48671">MSKLDYPLTFHPSLPVGEEVNVSEIPIDTGLIQCICESTEDDGFTIQCDRCLTWQHAYCMNINQNNIPDRYLCDNCVKLIPSATASTSAHTLSSSGKDAQRSASKLVNSGSADMELENSNKPSSKKDKYQPTNINTVKSKFVYEVIEETRNRWKQSSKWKSQPWRATASGSATTTQHHSNNKPHYGPFTVMDTISLQQSSSTNIAIRSLPKQQHHQHHHHQRSSYKLRKAAFADTPLHANTFLLEAHGEMVLKSEFKFDAANDYSLLGTSCAHVLFYPTIDLCIDGRRLGNDTRHFRRSCHPNAELRTMIFSQQKKRHHLTTHTNTNDRLDDSLIRLGIFTRAPIEQGEEITLGWNWQKGHISWRKNVEWYRNILHDDTGGDEETDRHTRRAIQQMLERFDAEFGDCACSEHDVCLIERLRQECD</sequence>
<evidence type="ECO:0000256" key="1">
    <source>
        <dbReference type="ARBA" id="ARBA00022723"/>
    </source>
</evidence>
<feature type="domain" description="SET" evidence="6">
    <location>
        <begin position="202"/>
        <end position="356"/>
    </location>
</feature>
<accession>A0A1X2I7J2</accession>
<keyword evidence="4" id="KW-0156">Chromatin regulator</keyword>
<dbReference type="SMART" id="SM00249">
    <property type="entry name" value="PHD"/>
    <property type="match status" value="1"/>
</dbReference>
<keyword evidence="8" id="KW-1185">Reference proteome</keyword>
<dbReference type="GO" id="GO:0070210">
    <property type="term" value="C:Rpd3L-Expanded complex"/>
    <property type="evidence" value="ECO:0007669"/>
    <property type="project" value="TreeGrafter"/>
</dbReference>
<gene>
    <name evidence="7" type="ORF">BCR42DRAFT_332868</name>
</gene>
<protein>
    <recommendedName>
        <fullName evidence="6">SET domain-containing protein</fullName>
    </recommendedName>
</protein>
<dbReference type="InterPro" id="IPR046341">
    <property type="entry name" value="SET_dom_sf"/>
</dbReference>
<dbReference type="Proteomes" id="UP000193560">
    <property type="component" value="Unassembled WGS sequence"/>
</dbReference>
<dbReference type="GO" id="GO:0034967">
    <property type="term" value="C:Set3 complex"/>
    <property type="evidence" value="ECO:0007669"/>
    <property type="project" value="TreeGrafter"/>
</dbReference>
<name>A0A1X2I7J2_9FUNG</name>
<keyword evidence="3" id="KW-0862">Zinc</keyword>
<feature type="compositionally biased region" description="Polar residues" evidence="5">
    <location>
        <begin position="168"/>
        <end position="178"/>
    </location>
</feature>
<dbReference type="GO" id="GO:0008270">
    <property type="term" value="F:zinc ion binding"/>
    <property type="evidence" value="ECO:0007669"/>
    <property type="project" value="UniProtKB-KW"/>
</dbReference>
<comment type="caution">
    <text evidence="7">The sequence shown here is derived from an EMBL/GenBank/DDBJ whole genome shotgun (WGS) entry which is preliminary data.</text>
</comment>
<evidence type="ECO:0000256" key="4">
    <source>
        <dbReference type="ARBA" id="ARBA00022853"/>
    </source>
</evidence>
<dbReference type="GO" id="GO:0006355">
    <property type="term" value="P:regulation of DNA-templated transcription"/>
    <property type="evidence" value="ECO:0007669"/>
    <property type="project" value="TreeGrafter"/>
</dbReference>
<evidence type="ECO:0000256" key="2">
    <source>
        <dbReference type="ARBA" id="ARBA00022771"/>
    </source>
</evidence>
<organism evidence="7 8">
    <name type="scientific">Absidia repens</name>
    <dbReference type="NCBI Taxonomy" id="90262"/>
    <lineage>
        <taxon>Eukaryota</taxon>
        <taxon>Fungi</taxon>
        <taxon>Fungi incertae sedis</taxon>
        <taxon>Mucoromycota</taxon>
        <taxon>Mucoromycotina</taxon>
        <taxon>Mucoromycetes</taxon>
        <taxon>Mucorales</taxon>
        <taxon>Cunninghamellaceae</taxon>
        <taxon>Absidia</taxon>
    </lineage>
</organism>
<dbReference type="OrthoDB" id="79252at2759"/>
<feature type="non-terminal residue" evidence="7">
    <location>
        <position position="425"/>
    </location>
</feature>
<feature type="region of interest" description="Disordered" evidence="5">
    <location>
        <begin position="154"/>
        <end position="181"/>
    </location>
</feature>
<dbReference type="InterPro" id="IPR001214">
    <property type="entry name" value="SET_dom"/>
</dbReference>
<dbReference type="PANTHER" id="PTHR46462:SF3">
    <property type="entry name" value="UPSET, ISOFORM A"/>
    <property type="match status" value="1"/>
</dbReference>
<evidence type="ECO:0000313" key="8">
    <source>
        <dbReference type="Proteomes" id="UP000193560"/>
    </source>
</evidence>
<dbReference type="Gene3D" id="3.30.40.10">
    <property type="entry name" value="Zinc/RING finger domain, C3HC4 (zinc finger)"/>
    <property type="match status" value="1"/>
</dbReference>
<dbReference type="InterPro" id="IPR011011">
    <property type="entry name" value="Znf_FYVE_PHD"/>
</dbReference>
<keyword evidence="1" id="KW-0479">Metal-binding</keyword>
<dbReference type="PROSITE" id="PS01359">
    <property type="entry name" value="ZF_PHD_1"/>
    <property type="match status" value="1"/>
</dbReference>
<dbReference type="PROSITE" id="PS50280">
    <property type="entry name" value="SET"/>
    <property type="match status" value="1"/>
</dbReference>
<dbReference type="EMBL" id="MCGE01000022">
    <property type="protein sequence ID" value="ORZ11089.1"/>
    <property type="molecule type" value="Genomic_DNA"/>
</dbReference>
<evidence type="ECO:0000256" key="3">
    <source>
        <dbReference type="ARBA" id="ARBA00022833"/>
    </source>
</evidence>
<dbReference type="InterPro" id="IPR013083">
    <property type="entry name" value="Znf_RING/FYVE/PHD"/>
</dbReference>
<dbReference type="CDD" id="cd15550">
    <property type="entry name" value="PHD_MLL5"/>
    <property type="match status" value="1"/>
</dbReference>
<dbReference type="GO" id="GO:0006325">
    <property type="term" value="P:chromatin organization"/>
    <property type="evidence" value="ECO:0007669"/>
    <property type="project" value="UniProtKB-KW"/>
</dbReference>
<dbReference type="SUPFAM" id="SSF57903">
    <property type="entry name" value="FYVE/PHD zinc finger"/>
    <property type="match status" value="1"/>
</dbReference>
<dbReference type="SUPFAM" id="SSF82199">
    <property type="entry name" value="SET domain"/>
    <property type="match status" value="1"/>
</dbReference>
<dbReference type="STRING" id="90262.A0A1X2I7J2"/>
<dbReference type="AlphaFoldDB" id="A0A1X2I7J2"/>
<dbReference type="InterPro" id="IPR001965">
    <property type="entry name" value="Znf_PHD"/>
</dbReference>
<reference evidence="7 8" key="1">
    <citation type="submission" date="2016-07" db="EMBL/GenBank/DDBJ databases">
        <title>Pervasive Adenine N6-methylation of Active Genes in Fungi.</title>
        <authorList>
            <consortium name="DOE Joint Genome Institute"/>
            <person name="Mondo S.J."/>
            <person name="Dannebaum R.O."/>
            <person name="Kuo R.C."/>
            <person name="Labutti K."/>
            <person name="Haridas S."/>
            <person name="Kuo A."/>
            <person name="Salamov A."/>
            <person name="Ahrendt S.R."/>
            <person name="Lipzen A."/>
            <person name="Sullivan W."/>
            <person name="Andreopoulos W.B."/>
            <person name="Clum A."/>
            <person name="Lindquist E."/>
            <person name="Daum C."/>
            <person name="Ramamoorthy G.K."/>
            <person name="Gryganskyi A."/>
            <person name="Culley D."/>
            <person name="Magnuson J.K."/>
            <person name="James T.Y."/>
            <person name="O'Malley M.A."/>
            <person name="Stajich J.E."/>
            <person name="Spatafora J.W."/>
            <person name="Visel A."/>
            <person name="Grigoriev I.V."/>
        </authorList>
    </citation>
    <scope>NUCLEOTIDE SEQUENCE [LARGE SCALE GENOMIC DNA]</scope>
    <source>
        <strain evidence="7 8">NRRL 1336</strain>
    </source>
</reference>
<dbReference type="Gene3D" id="2.170.270.10">
    <property type="entry name" value="SET domain"/>
    <property type="match status" value="1"/>
</dbReference>
<keyword evidence="2" id="KW-0863">Zinc-finger</keyword>
<dbReference type="PANTHER" id="PTHR46462">
    <property type="entry name" value="UPSET, ISOFORM A"/>
    <property type="match status" value="1"/>
</dbReference>
<dbReference type="Pfam" id="PF20826">
    <property type="entry name" value="PHD_5"/>
    <property type="match status" value="1"/>
</dbReference>